<dbReference type="Pfam" id="PF02403">
    <property type="entry name" value="Seryl_tRNA_N"/>
    <property type="match status" value="1"/>
</dbReference>
<dbReference type="InterPro" id="IPR006195">
    <property type="entry name" value="aa-tRNA-synth_II"/>
</dbReference>
<dbReference type="PANTHER" id="PTHR11778">
    <property type="entry name" value="SERYL-TRNA SYNTHETASE"/>
    <property type="match status" value="1"/>
</dbReference>
<dbReference type="PRINTS" id="PR00981">
    <property type="entry name" value="TRNASYNTHSER"/>
</dbReference>
<evidence type="ECO:0000313" key="12">
    <source>
        <dbReference type="EMBL" id="NDV31824.1"/>
    </source>
</evidence>
<feature type="binding site" evidence="9">
    <location>
        <begin position="262"/>
        <end position="264"/>
    </location>
    <ligand>
        <name>ATP</name>
        <dbReference type="ChEBI" id="CHEBI:30616"/>
    </ligand>
</feature>
<evidence type="ECO:0000256" key="5">
    <source>
        <dbReference type="ARBA" id="ARBA00022917"/>
    </source>
</evidence>
<dbReference type="SUPFAM" id="SSF55681">
    <property type="entry name" value="Class II aaRS and biotin synthetases"/>
    <property type="match status" value="1"/>
</dbReference>
<dbReference type="EC" id="6.1.1.11" evidence="1"/>
<feature type="binding site" evidence="8">
    <location>
        <position position="390"/>
    </location>
    <ligand>
        <name>L-serine</name>
        <dbReference type="ChEBI" id="CHEBI:33384"/>
    </ligand>
</feature>
<dbReference type="InterPro" id="IPR033729">
    <property type="entry name" value="SerRS_core"/>
</dbReference>
<keyword evidence="6" id="KW-0030">Aminoacyl-tRNA synthetase</keyword>
<dbReference type="GO" id="GO:0004828">
    <property type="term" value="F:serine-tRNA ligase activity"/>
    <property type="evidence" value="ECO:0007669"/>
    <property type="project" value="UniProtKB-EC"/>
</dbReference>
<evidence type="ECO:0000256" key="2">
    <source>
        <dbReference type="ARBA" id="ARBA00022598"/>
    </source>
</evidence>
<evidence type="ECO:0000256" key="3">
    <source>
        <dbReference type="ARBA" id="ARBA00022741"/>
    </source>
</evidence>
<feature type="binding site" evidence="8">
    <location>
        <position position="262"/>
    </location>
    <ligand>
        <name>L-serine</name>
        <dbReference type="ChEBI" id="CHEBI:33384"/>
    </ligand>
</feature>
<sequence>MNFRHYKENLEKMVECVRRREVEVDVKKVVDLFTQYHAKQSEISQLRSEKNENARLLQNLSQFTEAEKGALIERGKDLREKIKAAEEEISWTENEMYGEGDKIPNDIHPAVPDTEPALLQLVGTPPNFDFTPKDHLEIGAELDLFDFETAGDVVGGKFYYSKNEVALLELALVNWATHYMTQKGFTPLLTPDLVHTRFAEACGFRPRSPSGQMYRIMDHDACLIGTSEIPLAALYNGKLFRPGASAKENFPIKLVAFSHCFRVEAGHRGRLSRGMYRVHQFSKVEMFLISRPEESDELHQYLLNLQIEILKELGLHFRVLDMPANDLGASAYRKFDIEAWFPSHNDYGEVTSCSNCTDYQARRLNMRTKTKVTDKDGKVGEVSQYVHTLNGTALAVPRIIMAILENFQTKEGLIKIPKPLVPFMNGMEWIGKMKRD</sequence>
<evidence type="ECO:0000256" key="8">
    <source>
        <dbReference type="PIRSR" id="PIRSR001529-1"/>
    </source>
</evidence>
<evidence type="ECO:0000259" key="11">
    <source>
        <dbReference type="PROSITE" id="PS50862"/>
    </source>
</evidence>
<feature type="binding site" evidence="8">
    <location>
        <position position="226"/>
    </location>
    <ligand>
        <name>L-serine</name>
        <dbReference type="ChEBI" id="CHEBI:33384"/>
    </ligand>
</feature>
<protein>
    <recommendedName>
        <fullName evidence="1">serine--tRNA ligase</fullName>
        <ecNumber evidence="1">6.1.1.11</ecNumber>
    </recommendedName>
    <alternativeName>
        <fullName evidence="7">Seryl-tRNA synthetase</fullName>
    </alternativeName>
</protein>
<dbReference type="PROSITE" id="PS50862">
    <property type="entry name" value="AA_TRNA_LIGASE_II"/>
    <property type="match status" value="1"/>
</dbReference>
<keyword evidence="2" id="KW-0436">Ligase</keyword>
<evidence type="ECO:0000256" key="6">
    <source>
        <dbReference type="ARBA" id="ARBA00023146"/>
    </source>
</evidence>
<evidence type="ECO:0000256" key="4">
    <source>
        <dbReference type="ARBA" id="ARBA00022840"/>
    </source>
</evidence>
<dbReference type="InterPro" id="IPR002314">
    <property type="entry name" value="aa-tRNA-synt_IIb"/>
</dbReference>
<dbReference type="EMBL" id="GIBP01002855">
    <property type="protein sequence ID" value="NDV31824.1"/>
    <property type="molecule type" value="Transcribed_RNA"/>
</dbReference>
<dbReference type="CDD" id="cd00770">
    <property type="entry name" value="SerRS_core"/>
    <property type="match status" value="1"/>
</dbReference>
<feature type="binding site" evidence="9">
    <location>
        <begin position="349"/>
        <end position="352"/>
    </location>
    <ligand>
        <name>ATP</name>
        <dbReference type="ChEBI" id="CHEBI:30616"/>
    </ligand>
</feature>
<dbReference type="GO" id="GO:0005524">
    <property type="term" value="F:ATP binding"/>
    <property type="evidence" value="ECO:0007669"/>
    <property type="project" value="UniProtKB-KW"/>
</dbReference>
<proteinExistence type="predicted"/>
<dbReference type="InterPro" id="IPR010978">
    <property type="entry name" value="tRNA-bd_arm"/>
</dbReference>
<evidence type="ECO:0000256" key="9">
    <source>
        <dbReference type="PIRSR" id="PIRSR001529-2"/>
    </source>
</evidence>
<feature type="binding site" evidence="8">
    <location>
        <position position="285"/>
    </location>
    <ligand>
        <name>L-serine</name>
        <dbReference type="ChEBI" id="CHEBI:33384"/>
    </ligand>
</feature>
<feature type="coiled-coil region" evidence="10">
    <location>
        <begin position="39"/>
        <end position="95"/>
    </location>
</feature>
<reference evidence="12" key="1">
    <citation type="journal article" date="2020" name="J. Eukaryot. Microbiol.">
        <title>De novo Sequencing, Assembly and Annotation of the Transcriptome for the Free-Living Testate Amoeba Arcella intermedia.</title>
        <authorList>
            <person name="Ribeiro G.M."/>
            <person name="Porfirio-Sousa A.L."/>
            <person name="Maurer-Alcala X.X."/>
            <person name="Katz L.A."/>
            <person name="Lahr D.J.G."/>
        </authorList>
    </citation>
    <scope>NUCLEOTIDE SEQUENCE</scope>
</reference>
<dbReference type="SUPFAM" id="SSF46589">
    <property type="entry name" value="tRNA-binding arm"/>
    <property type="match status" value="1"/>
</dbReference>
<dbReference type="Pfam" id="PF00587">
    <property type="entry name" value="tRNA-synt_2b"/>
    <property type="match status" value="1"/>
</dbReference>
<dbReference type="AlphaFoldDB" id="A0A6B2L4C1"/>
<feature type="domain" description="Aminoacyl-transfer RNA synthetases class-II family profile" evidence="11">
    <location>
        <begin position="179"/>
        <end position="417"/>
    </location>
</feature>
<accession>A0A6B2L4C1</accession>
<evidence type="ECO:0000256" key="10">
    <source>
        <dbReference type="SAM" id="Coils"/>
    </source>
</evidence>
<dbReference type="InterPro" id="IPR045864">
    <property type="entry name" value="aa-tRNA-synth_II/BPL/LPL"/>
</dbReference>
<keyword evidence="10" id="KW-0175">Coiled coil</keyword>
<dbReference type="NCBIfam" id="TIGR00414">
    <property type="entry name" value="serS"/>
    <property type="match status" value="1"/>
</dbReference>
<evidence type="ECO:0000256" key="7">
    <source>
        <dbReference type="ARBA" id="ARBA00031113"/>
    </source>
</evidence>
<dbReference type="InterPro" id="IPR042103">
    <property type="entry name" value="SerRS_1_N_sf"/>
</dbReference>
<dbReference type="InterPro" id="IPR002317">
    <property type="entry name" value="Ser-tRNA-ligase_type_1"/>
</dbReference>
<dbReference type="Gene3D" id="3.30.930.10">
    <property type="entry name" value="Bira Bifunctional Protein, Domain 2"/>
    <property type="match status" value="1"/>
</dbReference>
<keyword evidence="4 9" id="KW-0067">ATP-binding</keyword>
<feature type="binding site" evidence="9">
    <location>
        <begin position="278"/>
        <end position="281"/>
    </location>
    <ligand>
        <name>ATP</name>
        <dbReference type="ChEBI" id="CHEBI:30616"/>
    </ligand>
</feature>
<dbReference type="PIRSF" id="PIRSF001529">
    <property type="entry name" value="Ser-tRNA-synth_IIa"/>
    <property type="match status" value="1"/>
</dbReference>
<dbReference type="InterPro" id="IPR015866">
    <property type="entry name" value="Ser-tRNA-synth_1_N"/>
</dbReference>
<keyword evidence="5" id="KW-0648">Protein biosynthesis</keyword>
<dbReference type="GO" id="GO:0006434">
    <property type="term" value="P:seryl-tRNA aminoacylation"/>
    <property type="evidence" value="ECO:0007669"/>
    <property type="project" value="InterPro"/>
</dbReference>
<keyword evidence="3" id="KW-0547">Nucleotide-binding</keyword>
<organism evidence="12">
    <name type="scientific">Arcella intermedia</name>
    <dbReference type="NCBI Taxonomy" id="1963864"/>
    <lineage>
        <taxon>Eukaryota</taxon>
        <taxon>Amoebozoa</taxon>
        <taxon>Tubulinea</taxon>
        <taxon>Elardia</taxon>
        <taxon>Arcellinida</taxon>
        <taxon>Sphaerothecina</taxon>
        <taxon>Arcellidae</taxon>
        <taxon>Arcella</taxon>
    </lineage>
</organism>
<dbReference type="Gene3D" id="1.10.287.40">
    <property type="entry name" value="Serine-tRNA synthetase, tRNA binding domain"/>
    <property type="match status" value="1"/>
</dbReference>
<feature type="site" description="Important for serine binding" evidence="8">
    <location>
        <position position="392"/>
    </location>
</feature>
<name>A0A6B2L4C1_9EUKA</name>
<evidence type="ECO:0000256" key="1">
    <source>
        <dbReference type="ARBA" id="ARBA00012840"/>
    </source>
</evidence>